<evidence type="ECO:0000256" key="3">
    <source>
        <dbReference type="SAM" id="MobiDB-lite"/>
    </source>
</evidence>
<organism evidence="5 6">
    <name type="scientific">Anopheles culicifacies</name>
    <dbReference type="NCBI Taxonomy" id="139723"/>
    <lineage>
        <taxon>Eukaryota</taxon>
        <taxon>Metazoa</taxon>
        <taxon>Ecdysozoa</taxon>
        <taxon>Arthropoda</taxon>
        <taxon>Hexapoda</taxon>
        <taxon>Insecta</taxon>
        <taxon>Pterygota</taxon>
        <taxon>Neoptera</taxon>
        <taxon>Endopterygota</taxon>
        <taxon>Diptera</taxon>
        <taxon>Nematocera</taxon>
        <taxon>Culicoidea</taxon>
        <taxon>Culicidae</taxon>
        <taxon>Anophelinae</taxon>
        <taxon>Anopheles</taxon>
        <taxon>culicifacies species complex</taxon>
    </lineage>
</organism>
<dbReference type="EMBL" id="AXCM01005616">
    <property type="status" value="NOT_ANNOTATED_CDS"/>
    <property type="molecule type" value="Genomic_DNA"/>
</dbReference>
<keyword evidence="2" id="KW-0677">Repeat</keyword>
<reference evidence="5" key="2">
    <citation type="submission" date="2020-05" db="UniProtKB">
        <authorList>
            <consortium name="EnsemblMetazoa"/>
        </authorList>
    </citation>
    <scope>IDENTIFICATION</scope>
    <source>
        <strain evidence="5">A-37</strain>
    </source>
</reference>
<evidence type="ECO:0000313" key="5">
    <source>
        <dbReference type="EnsemblMetazoa" id="ACUA020636-PA"/>
    </source>
</evidence>
<dbReference type="EMBL" id="AXCM01005615">
    <property type="status" value="NOT_ANNOTATED_CDS"/>
    <property type="molecule type" value="Genomic_DNA"/>
</dbReference>
<dbReference type="EnsemblMetazoa" id="ACUA020636-RA">
    <property type="protein sequence ID" value="ACUA020636-PA"/>
    <property type="gene ID" value="ACUA020636"/>
</dbReference>
<dbReference type="EMBL" id="AXCM01005617">
    <property type="status" value="NOT_ANNOTATED_CDS"/>
    <property type="molecule type" value="Genomic_DNA"/>
</dbReference>
<keyword evidence="1" id="KW-0853">WD repeat</keyword>
<dbReference type="InterPro" id="IPR036372">
    <property type="entry name" value="BEACH_dom_sf"/>
</dbReference>
<dbReference type="SMART" id="SM01026">
    <property type="entry name" value="Beach"/>
    <property type="match status" value="1"/>
</dbReference>
<feature type="compositionally biased region" description="Basic and acidic residues" evidence="3">
    <location>
        <begin position="202"/>
        <end position="213"/>
    </location>
</feature>
<accession>A0A182MKP7</accession>
<dbReference type="EMBL" id="AXCM01005614">
    <property type="status" value="NOT_ANNOTATED_CDS"/>
    <property type="molecule type" value="Genomic_DNA"/>
</dbReference>
<dbReference type="PROSITE" id="PS50197">
    <property type="entry name" value="BEACH"/>
    <property type="match status" value="1"/>
</dbReference>
<dbReference type="AlphaFoldDB" id="A0A182MKP7"/>
<reference evidence="6" key="1">
    <citation type="submission" date="2013-09" db="EMBL/GenBank/DDBJ databases">
        <title>The Genome Sequence of Anopheles culicifacies species A.</title>
        <authorList>
            <consortium name="The Broad Institute Genomics Platform"/>
            <person name="Neafsey D.E."/>
            <person name="Besansky N."/>
            <person name="Howell P."/>
            <person name="Walton C."/>
            <person name="Young S.K."/>
            <person name="Zeng Q."/>
            <person name="Gargeya S."/>
            <person name="Fitzgerald M."/>
            <person name="Haas B."/>
            <person name="Abouelleil A."/>
            <person name="Allen A.W."/>
            <person name="Alvarado L."/>
            <person name="Arachchi H.M."/>
            <person name="Berlin A.M."/>
            <person name="Chapman S.B."/>
            <person name="Gainer-Dewar J."/>
            <person name="Goldberg J."/>
            <person name="Griggs A."/>
            <person name="Gujja S."/>
            <person name="Hansen M."/>
            <person name="Howarth C."/>
            <person name="Imamovic A."/>
            <person name="Ireland A."/>
            <person name="Larimer J."/>
            <person name="McCowan C."/>
            <person name="Murphy C."/>
            <person name="Pearson M."/>
            <person name="Poon T.W."/>
            <person name="Priest M."/>
            <person name="Roberts A."/>
            <person name="Saif S."/>
            <person name="Shea T."/>
            <person name="Sisk P."/>
            <person name="Sykes S."/>
            <person name="Wortman J."/>
            <person name="Nusbaum C."/>
            <person name="Birren B."/>
        </authorList>
    </citation>
    <scope>NUCLEOTIDE SEQUENCE [LARGE SCALE GENOMIC DNA]</scope>
    <source>
        <strain evidence="6">A-37</strain>
    </source>
</reference>
<feature type="compositionally biased region" description="Low complexity" evidence="3">
    <location>
        <begin position="184"/>
        <end position="195"/>
    </location>
</feature>
<dbReference type="Proteomes" id="UP000075883">
    <property type="component" value="Unassembled WGS sequence"/>
</dbReference>
<dbReference type="STRING" id="139723.A0A182MKP7"/>
<feature type="domain" description="BEACH" evidence="4">
    <location>
        <begin position="1"/>
        <end position="87"/>
    </location>
</feature>
<evidence type="ECO:0000256" key="1">
    <source>
        <dbReference type="ARBA" id="ARBA00022574"/>
    </source>
</evidence>
<evidence type="ECO:0000256" key="2">
    <source>
        <dbReference type="ARBA" id="ARBA00022737"/>
    </source>
</evidence>
<name>A0A182MKP7_9DIPT</name>
<proteinExistence type="predicted"/>
<evidence type="ECO:0000259" key="4">
    <source>
        <dbReference type="PROSITE" id="PS50197"/>
    </source>
</evidence>
<keyword evidence="6" id="KW-1185">Reference proteome</keyword>
<dbReference type="VEuPathDB" id="VectorBase:ACUA020636"/>
<sequence length="213" mass="23836">MRLEMRQEMENSFVKESEASWIDLIFGFKQQGQAAISAVNVFHHLFYEGNVDIYNIEDPLQKNAAIGFINNFGQIPKQLFRKQHPAKRMTPPKQFSMLVDVSPLIPPQSPIGGTPAINYEKIFFYHLTNLKSSQQPIKGLQERILPCLPLAALVMVMSLLQIATRDAGAALGRPGLRFTHGSTSFSDSDISCSTTMVEPETTEVREEKGNNLP</sequence>
<dbReference type="InterPro" id="IPR051944">
    <property type="entry name" value="BEACH_domain_protein"/>
</dbReference>
<feature type="region of interest" description="Disordered" evidence="3">
    <location>
        <begin position="184"/>
        <end position="213"/>
    </location>
</feature>
<dbReference type="InterPro" id="IPR000409">
    <property type="entry name" value="BEACH_dom"/>
</dbReference>
<protein>
    <recommendedName>
        <fullName evidence="4">BEACH domain-containing protein</fullName>
    </recommendedName>
</protein>
<dbReference type="SUPFAM" id="SSF81837">
    <property type="entry name" value="BEACH domain"/>
    <property type="match status" value="1"/>
</dbReference>
<dbReference type="Gene3D" id="1.10.1540.10">
    <property type="entry name" value="BEACH domain"/>
    <property type="match status" value="1"/>
</dbReference>
<dbReference type="PANTHER" id="PTHR46108">
    <property type="entry name" value="BLUE CHEESE"/>
    <property type="match status" value="1"/>
</dbReference>
<dbReference type="Pfam" id="PF02138">
    <property type="entry name" value="Beach"/>
    <property type="match status" value="1"/>
</dbReference>
<evidence type="ECO:0000313" key="6">
    <source>
        <dbReference type="Proteomes" id="UP000075883"/>
    </source>
</evidence>
<dbReference type="PANTHER" id="PTHR46108:SF4">
    <property type="entry name" value="BLUE CHEESE"/>
    <property type="match status" value="1"/>
</dbReference>